<name>A0A498I013_MALDO</name>
<evidence type="ECO:0000313" key="1">
    <source>
        <dbReference type="EMBL" id="RXH75207.1"/>
    </source>
</evidence>
<dbReference type="Proteomes" id="UP000290289">
    <property type="component" value="Chromosome 15"/>
</dbReference>
<proteinExistence type="predicted"/>
<sequence>MAPMNRKVNGCTIELEIIPEVGLYKCEPHDLHGLLIHVFIIGMLHGSDYKFVDFSLRILKVGKQVLQASD</sequence>
<organism evidence="1 2">
    <name type="scientific">Malus domestica</name>
    <name type="common">Apple</name>
    <name type="synonym">Pyrus malus</name>
    <dbReference type="NCBI Taxonomy" id="3750"/>
    <lineage>
        <taxon>Eukaryota</taxon>
        <taxon>Viridiplantae</taxon>
        <taxon>Streptophyta</taxon>
        <taxon>Embryophyta</taxon>
        <taxon>Tracheophyta</taxon>
        <taxon>Spermatophyta</taxon>
        <taxon>Magnoliopsida</taxon>
        <taxon>eudicotyledons</taxon>
        <taxon>Gunneridae</taxon>
        <taxon>Pentapetalae</taxon>
        <taxon>rosids</taxon>
        <taxon>fabids</taxon>
        <taxon>Rosales</taxon>
        <taxon>Rosaceae</taxon>
        <taxon>Amygdaloideae</taxon>
        <taxon>Maleae</taxon>
        <taxon>Malus</taxon>
    </lineage>
</organism>
<gene>
    <name evidence="1" type="ORF">DVH24_029928</name>
</gene>
<comment type="caution">
    <text evidence="1">The sequence shown here is derived from an EMBL/GenBank/DDBJ whole genome shotgun (WGS) entry which is preliminary data.</text>
</comment>
<reference evidence="1 2" key="1">
    <citation type="submission" date="2018-10" db="EMBL/GenBank/DDBJ databases">
        <title>A high-quality apple genome assembly.</title>
        <authorList>
            <person name="Hu J."/>
        </authorList>
    </citation>
    <scope>NUCLEOTIDE SEQUENCE [LARGE SCALE GENOMIC DNA]</scope>
    <source>
        <strain evidence="2">cv. HFTH1</strain>
        <tissue evidence="1">Young leaf</tissue>
    </source>
</reference>
<protein>
    <submittedName>
        <fullName evidence="1">Uncharacterized protein</fullName>
    </submittedName>
</protein>
<keyword evidence="2" id="KW-1185">Reference proteome</keyword>
<dbReference type="EMBL" id="RDQH01000341">
    <property type="protein sequence ID" value="RXH75207.1"/>
    <property type="molecule type" value="Genomic_DNA"/>
</dbReference>
<evidence type="ECO:0000313" key="2">
    <source>
        <dbReference type="Proteomes" id="UP000290289"/>
    </source>
</evidence>
<accession>A0A498I013</accession>
<dbReference type="AlphaFoldDB" id="A0A498I013"/>